<evidence type="ECO:0000313" key="8">
    <source>
        <dbReference type="Proteomes" id="UP000474778"/>
    </source>
</evidence>
<feature type="transmembrane region" description="Helical" evidence="6">
    <location>
        <begin position="221"/>
        <end position="244"/>
    </location>
</feature>
<evidence type="ECO:0000256" key="2">
    <source>
        <dbReference type="ARBA" id="ARBA00009773"/>
    </source>
</evidence>
<dbReference type="InterPro" id="IPR002549">
    <property type="entry name" value="AI-2E-like"/>
</dbReference>
<keyword evidence="5 6" id="KW-0472">Membrane</keyword>
<sequence length="377" mass="39886">MDNEAKALQRKEFIANMTESAIRIGLLAILVIWTYDIVRPFIVPALWGAIIAVALMPLTHRLERLLKGRRGLAATLIVLVGIALLVTPFVVVSGSILEGVSNTLKVLQSGEIHLPEPTQRVAEIPIIGERLFEVWHNIASNLEKAILHFLPEIKAGFSALAGVIGSSLATLVMFIISLLIAAGFMANSEQCAAALSKVAMRAVGPNAHAWASLTAATIRSVLLGVVGVAFIQAMLIGSALFVFGLPAAGLLTLVVLFLGIAQLPALIIVLPLIGYAYSSMEGTSATVFSVWIFLGGISDNILKPMLMGRGVDVPMPVILIGAIGGMLFAGIIGLFLGAVVLAIWYELFIAWLNGGEPEAVLAQAETPDKSKDIEAAE</sequence>
<dbReference type="EMBL" id="WRPA01000027">
    <property type="protein sequence ID" value="MXR70878.1"/>
    <property type="molecule type" value="Genomic_DNA"/>
</dbReference>
<comment type="caution">
    <text evidence="7">The sequence shown here is derived from an EMBL/GenBank/DDBJ whole genome shotgun (WGS) entry which is preliminary data.</text>
</comment>
<organism evidence="7 8">
    <name type="scientific">Shewanella insulae</name>
    <dbReference type="NCBI Taxonomy" id="2681496"/>
    <lineage>
        <taxon>Bacteria</taxon>
        <taxon>Pseudomonadati</taxon>
        <taxon>Pseudomonadota</taxon>
        <taxon>Gammaproteobacteria</taxon>
        <taxon>Alteromonadales</taxon>
        <taxon>Shewanellaceae</taxon>
        <taxon>Shewanella</taxon>
    </lineage>
</organism>
<feature type="transmembrane region" description="Helical" evidence="6">
    <location>
        <begin position="41"/>
        <end position="59"/>
    </location>
</feature>
<keyword evidence="8" id="KW-1185">Reference proteome</keyword>
<proteinExistence type="inferred from homology"/>
<dbReference type="AlphaFoldDB" id="A0A6L7I645"/>
<feature type="transmembrane region" description="Helical" evidence="6">
    <location>
        <begin position="71"/>
        <end position="97"/>
    </location>
</feature>
<evidence type="ECO:0000313" key="7">
    <source>
        <dbReference type="EMBL" id="MXR70878.1"/>
    </source>
</evidence>
<evidence type="ECO:0000256" key="6">
    <source>
        <dbReference type="SAM" id="Phobius"/>
    </source>
</evidence>
<feature type="transmembrane region" description="Helical" evidence="6">
    <location>
        <begin position="157"/>
        <end position="180"/>
    </location>
</feature>
<name>A0A6L7I645_9GAMM</name>
<evidence type="ECO:0000256" key="3">
    <source>
        <dbReference type="ARBA" id="ARBA00022692"/>
    </source>
</evidence>
<dbReference type="GO" id="GO:0016020">
    <property type="term" value="C:membrane"/>
    <property type="evidence" value="ECO:0007669"/>
    <property type="project" value="UniProtKB-SubCell"/>
</dbReference>
<feature type="transmembrane region" description="Helical" evidence="6">
    <location>
        <begin position="20"/>
        <end position="35"/>
    </location>
</feature>
<dbReference type="RefSeq" id="WP_160798879.1">
    <property type="nucleotide sequence ID" value="NZ_WRPA01000027.1"/>
</dbReference>
<dbReference type="Pfam" id="PF01594">
    <property type="entry name" value="AI-2E_transport"/>
    <property type="match status" value="1"/>
</dbReference>
<evidence type="ECO:0000256" key="5">
    <source>
        <dbReference type="ARBA" id="ARBA00023136"/>
    </source>
</evidence>
<gene>
    <name evidence="7" type="ORF">GNT65_19660</name>
</gene>
<protein>
    <submittedName>
        <fullName evidence="7">AI-2E family transporter</fullName>
    </submittedName>
</protein>
<feature type="transmembrane region" description="Helical" evidence="6">
    <location>
        <begin position="285"/>
        <end position="306"/>
    </location>
</feature>
<evidence type="ECO:0000256" key="4">
    <source>
        <dbReference type="ARBA" id="ARBA00022989"/>
    </source>
</evidence>
<comment type="subcellular location">
    <subcellularLocation>
        <location evidence="1">Membrane</location>
        <topology evidence="1">Multi-pass membrane protein</topology>
    </subcellularLocation>
</comment>
<reference evidence="7 8" key="1">
    <citation type="submission" date="2019-12" db="EMBL/GenBank/DDBJ databases">
        <title>Shewanella insulae sp. nov., isolated from a tidal flat.</title>
        <authorList>
            <person name="Yoon J.-H."/>
        </authorList>
    </citation>
    <scope>NUCLEOTIDE SEQUENCE [LARGE SCALE GENOMIC DNA]</scope>
    <source>
        <strain evidence="7 8">JBTF-M18</strain>
    </source>
</reference>
<feature type="transmembrane region" description="Helical" evidence="6">
    <location>
        <begin position="318"/>
        <end position="345"/>
    </location>
</feature>
<accession>A0A6L7I645</accession>
<keyword evidence="4 6" id="KW-1133">Transmembrane helix</keyword>
<evidence type="ECO:0000256" key="1">
    <source>
        <dbReference type="ARBA" id="ARBA00004141"/>
    </source>
</evidence>
<comment type="similarity">
    <text evidence="2">Belongs to the autoinducer-2 exporter (AI-2E) (TC 2.A.86) family.</text>
</comment>
<feature type="transmembrane region" description="Helical" evidence="6">
    <location>
        <begin position="250"/>
        <end position="273"/>
    </location>
</feature>
<dbReference type="Proteomes" id="UP000474778">
    <property type="component" value="Unassembled WGS sequence"/>
</dbReference>
<keyword evidence="3 6" id="KW-0812">Transmembrane</keyword>